<dbReference type="OrthoDB" id="1550976at2"/>
<comment type="similarity">
    <text evidence="4 14 15">Belongs to the prokaryotic pantothenate kinase family.</text>
</comment>
<dbReference type="EMBL" id="AVPF01000030">
    <property type="protein sequence ID" value="KGX86518.1"/>
    <property type="molecule type" value="Genomic_DNA"/>
</dbReference>
<protein>
    <recommendedName>
        <fullName evidence="6 14">Pantothenate kinase</fullName>
        <ecNumber evidence="5 14">2.7.1.33</ecNumber>
    </recommendedName>
    <alternativeName>
        <fullName evidence="13 14">Pantothenic acid kinase</fullName>
    </alternativeName>
</protein>
<evidence type="ECO:0000313" key="17">
    <source>
        <dbReference type="EMBL" id="KGX86518.1"/>
    </source>
</evidence>
<evidence type="ECO:0000256" key="10">
    <source>
        <dbReference type="ARBA" id="ARBA00022777"/>
    </source>
</evidence>
<evidence type="ECO:0000313" key="18">
    <source>
        <dbReference type="Proteomes" id="UP000030403"/>
    </source>
</evidence>
<evidence type="ECO:0000256" key="5">
    <source>
        <dbReference type="ARBA" id="ARBA00012102"/>
    </source>
</evidence>
<dbReference type="GO" id="GO:0005737">
    <property type="term" value="C:cytoplasm"/>
    <property type="evidence" value="ECO:0007669"/>
    <property type="project" value="UniProtKB-SubCell"/>
</dbReference>
<evidence type="ECO:0000256" key="13">
    <source>
        <dbReference type="ARBA" id="ARBA00032866"/>
    </source>
</evidence>
<keyword evidence="12 14" id="KW-0173">Coenzyme A biosynthesis</keyword>
<dbReference type="eggNOG" id="COG1072">
    <property type="taxonomic scope" value="Bacteria"/>
</dbReference>
<keyword evidence="8 14" id="KW-0808">Transferase</keyword>
<evidence type="ECO:0000256" key="1">
    <source>
        <dbReference type="ARBA" id="ARBA00001206"/>
    </source>
</evidence>
<dbReference type="PIRSF" id="PIRSF000545">
    <property type="entry name" value="Pantothenate_kin"/>
    <property type="match status" value="1"/>
</dbReference>
<dbReference type="GO" id="GO:0004594">
    <property type="term" value="F:pantothenate kinase activity"/>
    <property type="evidence" value="ECO:0007669"/>
    <property type="project" value="UniProtKB-UniRule"/>
</dbReference>
<gene>
    <name evidence="14" type="primary">coaA</name>
    <name evidence="17" type="ORF">N783_11910</name>
</gene>
<dbReference type="InterPro" id="IPR006083">
    <property type="entry name" value="PRK/URK"/>
</dbReference>
<dbReference type="CDD" id="cd02025">
    <property type="entry name" value="PanK"/>
    <property type="match status" value="1"/>
</dbReference>
<dbReference type="STRING" id="1385511.GCA_000425225_01763"/>
<evidence type="ECO:0000256" key="9">
    <source>
        <dbReference type="ARBA" id="ARBA00022741"/>
    </source>
</evidence>
<feature type="domain" description="Phosphoribulokinase/uridine kinase" evidence="16">
    <location>
        <begin position="83"/>
        <end position="240"/>
    </location>
</feature>
<dbReference type="UniPathway" id="UPA00241">
    <property type="reaction ID" value="UER00352"/>
</dbReference>
<proteinExistence type="inferred from homology"/>
<evidence type="ECO:0000256" key="4">
    <source>
        <dbReference type="ARBA" id="ARBA00006087"/>
    </source>
</evidence>
<name>A0A0A5G5V3_9BACI</name>
<accession>A0A0A5G5V3</accession>
<evidence type="ECO:0000256" key="12">
    <source>
        <dbReference type="ARBA" id="ARBA00022993"/>
    </source>
</evidence>
<evidence type="ECO:0000256" key="11">
    <source>
        <dbReference type="ARBA" id="ARBA00022840"/>
    </source>
</evidence>
<reference evidence="17 18" key="1">
    <citation type="submission" date="2013-08" db="EMBL/GenBank/DDBJ databases">
        <authorList>
            <person name="Huang J."/>
            <person name="Wang G."/>
        </authorList>
    </citation>
    <scope>NUCLEOTIDE SEQUENCE [LARGE SCALE GENOMIC DNA]</scope>
    <source>
        <strain evidence="17 18">BH030004</strain>
    </source>
</reference>
<comment type="subcellular location">
    <subcellularLocation>
        <location evidence="2 14 15">Cytoplasm</location>
    </subcellularLocation>
</comment>
<evidence type="ECO:0000256" key="3">
    <source>
        <dbReference type="ARBA" id="ARBA00005225"/>
    </source>
</evidence>
<keyword evidence="9 14" id="KW-0547">Nucleotide-binding</keyword>
<comment type="caution">
    <text evidence="17">The sequence shown here is derived from an EMBL/GenBank/DDBJ whole genome shotgun (WGS) entry which is preliminary data.</text>
</comment>
<dbReference type="NCBIfam" id="TIGR00554">
    <property type="entry name" value="panK_bact"/>
    <property type="match status" value="1"/>
</dbReference>
<evidence type="ECO:0000256" key="8">
    <source>
        <dbReference type="ARBA" id="ARBA00022679"/>
    </source>
</evidence>
<evidence type="ECO:0000259" key="16">
    <source>
        <dbReference type="Pfam" id="PF00485"/>
    </source>
</evidence>
<dbReference type="Proteomes" id="UP000030403">
    <property type="component" value="Unassembled WGS sequence"/>
</dbReference>
<comment type="catalytic activity">
    <reaction evidence="1 14 15">
        <text>(R)-pantothenate + ATP = (R)-4'-phosphopantothenate + ADP + H(+)</text>
        <dbReference type="Rhea" id="RHEA:16373"/>
        <dbReference type="ChEBI" id="CHEBI:10986"/>
        <dbReference type="ChEBI" id="CHEBI:15378"/>
        <dbReference type="ChEBI" id="CHEBI:29032"/>
        <dbReference type="ChEBI" id="CHEBI:30616"/>
        <dbReference type="ChEBI" id="CHEBI:456216"/>
        <dbReference type="EC" id="2.7.1.33"/>
    </reaction>
</comment>
<dbReference type="RefSeq" id="WP_027445795.1">
    <property type="nucleotide sequence ID" value="NZ_AULJ01000018.1"/>
</dbReference>
<sequence length="309" mass="35847">MSSPYISFDKEEWSKLKANVPMTISAEQLENLKGINEALTMEEVSNVYLPLSRLLNLYTRASQQLHTVTDTFLGKQTKKVPFIIGIAGSVAVGKSTSSRIIQALLKEWHHHPNVDILTTDGFLYPNRVLEERGIMNRKGFPESYNTKKLLNVLGELKSGNRHVTAPVYSHLTYDILEDEVQVLDQPDIVIVEGINVLQTPKPKKAEPETYVSDFFDFSIYVDAHEDYLKKWYINRFMKLRDTAFQDEKSYFHKYADLSDEEAINIAEDIWNRINLKNLRENIRTTRRRADLILEKDSDHFVDHILLRKM</sequence>
<evidence type="ECO:0000256" key="6">
    <source>
        <dbReference type="ARBA" id="ARBA00015080"/>
    </source>
</evidence>
<dbReference type="PANTHER" id="PTHR10285">
    <property type="entry name" value="URIDINE KINASE"/>
    <property type="match status" value="1"/>
</dbReference>
<dbReference type="InterPro" id="IPR027417">
    <property type="entry name" value="P-loop_NTPase"/>
</dbReference>
<evidence type="ECO:0000256" key="14">
    <source>
        <dbReference type="HAMAP-Rule" id="MF_00215"/>
    </source>
</evidence>
<keyword evidence="18" id="KW-1185">Reference proteome</keyword>
<keyword evidence="10 14" id="KW-0418">Kinase</keyword>
<dbReference type="AlphaFoldDB" id="A0A0A5G5V3"/>
<evidence type="ECO:0000256" key="2">
    <source>
        <dbReference type="ARBA" id="ARBA00004496"/>
    </source>
</evidence>
<evidence type="ECO:0000256" key="7">
    <source>
        <dbReference type="ARBA" id="ARBA00022490"/>
    </source>
</evidence>
<feature type="binding site" evidence="14">
    <location>
        <begin position="88"/>
        <end position="95"/>
    </location>
    <ligand>
        <name>ATP</name>
        <dbReference type="ChEBI" id="CHEBI:30616"/>
    </ligand>
</feature>
<dbReference type="GO" id="GO:0015937">
    <property type="term" value="P:coenzyme A biosynthetic process"/>
    <property type="evidence" value="ECO:0007669"/>
    <property type="project" value="UniProtKB-UniRule"/>
</dbReference>
<dbReference type="Pfam" id="PF00485">
    <property type="entry name" value="PRK"/>
    <property type="match status" value="1"/>
</dbReference>
<dbReference type="InterPro" id="IPR004566">
    <property type="entry name" value="PanK"/>
</dbReference>
<evidence type="ECO:0000256" key="15">
    <source>
        <dbReference type="RuleBase" id="RU003530"/>
    </source>
</evidence>
<dbReference type="Gene3D" id="3.40.50.300">
    <property type="entry name" value="P-loop containing nucleotide triphosphate hydrolases"/>
    <property type="match status" value="1"/>
</dbReference>
<keyword evidence="11 14" id="KW-0067">ATP-binding</keyword>
<dbReference type="EC" id="2.7.1.33" evidence="5 14"/>
<dbReference type="HAMAP" id="MF_00215">
    <property type="entry name" value="Pantothen_kinase_1"/>
    <property type="match status" value="1"/>
</dbReference>
<organism evidence="17 18">
    <name type="scientific">Pontibacillus marinus BH030004 = DSM 16465</name>
    <dbReference type="NCBI Taxonomy" id="1385511"/>
    <lineage>
        <taxon>Bacteria</taxon>
        <taxon>Bacillati</taxon>
        <taxon>Bacillota</taxon>
        <taxon>Bacilli</taxon>
        <taxon>Bacillales</taxon>
        <taxon>Bacillaceae</taxon>
        <taxon>Pontibacillus</taxon>
    </lineage>
</organism>
<dbReference type="SUPFAM" id="SSF52540">
    <property type="entry name" value="P-loop containing nucleoside triphosphate hydrolases"/>
    <property type="match status" value="1"/>
</dbReference>
<keyword evidence="7 14" id="KW-0963">Cytoplasm</keyword>
<comment type="pathway">
    <text evidence="3 14 15">Cofactor biosynthesis; coenzyme A biosynthesis; CoA from (R)-pantothenate: step 1/5.</text>
</comment>
<dbReference type="GO" id="GO:0005524">
    <property type="term" value="F:ATP binding"/>
    <property type="evidence" value="ECO:0007669"/>
    <property type="project" value="UniProtKB-UniRule"/>
</dbReference>